<protein>
    <submittedName>
        <fullName evidence="6">TetR/AcrR family transcriptional regulator</fullName>
    </submittedName>
</protein>
<reference evidence="6" key="1">
    <citation type="submission" date="2021-11" db="EMBL/GenBank/DDBJ databases">
        <title>Streptomyces corallinus and Kineosporia corallina sp. nov., two new coral-derived marine actinobacteria.</title>
        <authorList>
            <person name="Buangrab K."/>
            <person name="Sutthacheep M."/>
            <person name="Yeemin T."/>
            <person name="Harunari E."/>
            <person name="Igarashi Y."/>
            <person name="Sripreechasak P."/>
            <person name="Kanchanasin P."/>
            <person name="Tanasupawat S."/>
            <person name="Phongsopitanun W."/>
        </authorList>
    </citation>
    <scope>NUCLEOTIDE SEQUENCE</scope>
    <source>
        <strain evidence="6">JCM 31032</strain>
    </source>
</reference>
<dbReference type="PRINTS" id="PR00455">
    <property type="entry name" value="HTHTETR"/>
</dbReference>
<evidence type="ECO:0000313" key="6">
    <source>
        <dbReference type="EMBL" id="MCD5312514.1"/>
    </source>
</evidence>
<name>A0A9X1NF99_9ACTN</name>
<feature type="domain" description="HTH tetR-type" evidence="5">
    <location>
        <begin position="23"/>
        <end position="83"/>
    </location>
</feature>
<evidence type="ECO:0000256" key="4">
    <source>
        <dbReference type="PROSITE-ProRule" id="PRU00335"/>
    </source>
</evidence>
<dbReference type="PROSITE" id="PS50977">
    <property type="entry name" value="HTH_TETR_2"/>
    <property type="match status" value="1"/>
</dbReference>
<dbReference type="RefSeq" id="WP_231442817.1">
    <property type="nucleotide sequence ID" value="NZ_JAJOMB010000008.1"/>
</dbReference>
<dbReference type="Pfam" id="PF00440">
    <property type="entry name" value="TetR_N"/>
    <property type="match status" value="1"/>
</dbReference>
<dbReference type="Proteomes" id="UP001138997">
    <property type="component" value="Unassembled WGS sequence"/>
</dbReference>
<keyword evidence="2 4" id="KW-0238">DNA-binding</keyword>
<dbReference type="AlphaFoldDB" id="A0A9X1NF99"/>
<dbReference type="PANTHER" id="PTHR30055:SF234">
    <property type="entry name" value="HTH-TYPE TRANSCRIPTIONAL REGULATOR BETI"/>
    <property type="match status" value="1"/>
</dbReference>
<evidence type="ECO:0000256" key="2">
    <source>
        <dbReference type="ARBA" id="ARBA00023125"/>
    </source>
</evidence>
<proteinExistence type="predicted"/>
<evidence type="ECO:0000259" key="5">
    <source>
        <dbReference type="PROSITE" id="PS50977"/>
    </source>
</evidence>
<gene>
    <name evidence="6" type="ORF">LR394_16520</name>
</gene>
<evidence type="ECO:0000256" key="1">
    <source>
        <dbReference type="ARBA" id="ARBA00023015"/>
    </source>
</evidence>
<evidence type="ECO:0000313" key="7">
    <source>
        <dbReference type="Proteomes" id="UP001138997"/>
    </source>
</evidence>
<dbReference type="EMBL" id="JAJOMB010000008">
    <property type="protein sequence ID" value="MCD5312514.1"/>
    <property type="molecule type" value="Genomic_DNA"/>
</dbReference>
<sequence length="222" mass="24051">MSVQQTGSGPKASAAAPITARRAATRQRLLTAAAAVIAERGANGASVEAICEEAGFTRGAFYSNFSTKEDLLYALMQDKHQFLLDGIRRILDETAHAPVPAGADVIDDLVDKVLAANPVDRQARLMETEIGLYMVRNPEQAPVLQQVMQPFHDELARLVMEGLARAGRRLTVSTEDALTLLIAGYETGTTHLWFGPHPGEQSELDACRRALTLIIKSMSEPV</sequence>
<dbReference type="GO" id="GO:0003700">
    <property type="term" value="F:DNA-binding transcription factor activity"/>
    <property type="evidence" value="ECO:0007669"/>
    <property type="project" value="TreeGrafter"/>
</dbReference>
<keyword evidence="3" id="KW-0804">Transcription</keyword>
<keyword evidence="7" id="KW-1185">Reference proteome</keyword>
<dbReference type="Gene3D" id="1.10.357.10">
    <property type="entry name" value="Tetracycline Repressor, domain 2"/>
    <property type="match status" value="1"/>
</dbReference>
<organism evidence="6 7">
    <name type="scientific">Kineosporia babensis</name>
    <dbReference type="NCBI Taxonomy" id="499548"/>
    <lineage>
        <taxon>Bacteria</taxon>
        <taxon>Bacillati</taxon>
        <taxon>Actinomycetota</taxon>
        <taxon>Actinomycetes</taxon>
        <taxon>Kineosporiales</taxon>
        <taxon>Kineosporiaceae</taxon>
        <taxon>Kineosporia</taxon>
    </lineage>
</organism>
<dbReference type="InterPro" id="IPR001647">
    <property type="entry name" value="HTH_TetR"/>
</dbReference>
<dbReference type="InterPro" id="IPR050109">
    <property type="entry name" value="HTH-type_TetR-like_transc_reg"/>
</dbReference>
<accession>A0A9X1NF99</accession>
<keyword evidence="1" id="KW-0805">Transcription regulation</keyword>
<dbReference type="SUPFAM" id="SSF46689">
    <property type="entry name" value="Homeodomain-like"/>
    <property type="match status" value="1"/>
</dbReference>
<comment type="caution">
    <text evidence="6">The sequence shown here is derived from an EMBL/GenBank/DDBJ whole genome shotgun (WGS) entry which is preliminary data.</text>
</comment>
<dbReference type="PANTHER" id="PTHR30055">
    <property type="entry name" value="HTH-TYPE TRANSCRIPTIONAL REGULATOR RUTR"/>
    <property type="match status" value="1"/>
</dbReference>
<feature type="DNA-binding region" description="H-T-H motif" evidence="4">
    <location>
        <begin position="46"/>
        <end position="65"/>
    </location>
</feature>
<dbReference type="InterPro" id="IPR009057">
    <property type="entry name" value="Homeodomain-like_sf"/>
</dbReference>
<evidence type="ECO:0000256" key="3">
    <source>
        <dbReference type="ARBA" id="ARBA00023163"/>
    </source>
</evidence>
<dbReference type="GO" id="GO:0000976">
    <property type="term" value="F:transcription cis-regulatory region binding"/>
    <property type="evidence" value="ECO:0007669"/>
    <property type="project" value="TreeGrafter"/>
</dbReference>